<dbReference type="Pfam" id="PF00293">
    <property type="entry name" value="NUDIX"/>
    <property type="match status" value="1"/>
</dbReference>
<dbReference type="AlphaFoldDB" id="A0A3G2T2U6"/>
<dbReference type="PANTHER" id="PTHR16099">
    <property type="entry name" value="8-OXO-DGTP DIPHOSPHATES NUDT15"/>
    <property type="match status" value="1"/>
</dbReference>
<evidence type="ECO:0000313" key="2">
    <source>
        <dbReference type="EMBL" id="AYO54569.1"/>
    </source>
</evidence>
<dbReference type="GO" id="GO:0006203">
    <property type="term" value="P:dGTP catabolic process"/>
    <property type="evidence" value="ECO:0007669"/>
    <property type="project" value="TreeGrafter"/>
</dbReference>
<dbReference type="InterPro" id="IPR015797">
    <property type="entry name" value="NUDIX_hydrolase-like_dom_sf"/>
</dbReference>
<dbReference type="GO" id="GO:0005829">
    <property type="term" value="C:cytosol"/>
    <property type="evidence" value="ECO:0007669"/>
    <property type="project" value="TreeGrafter"/>
</dbReference>
<gene>
    <name evidence="2" type="ORF">CDG68_13350</name>
</gene>
<dbReference type="RefSeq" id="WP_087551769.1">
    <property type="nucleotide sequence ID" value="NZ_CP033133.1"/>
</dbReference>
<dbReference type="PROSITE" id="PS51462">
    <property type="entry name" value="NUDIX"/>
    <property type="match status" value="1"/>
</dbReference>
<proteinExistence type="predicted"/>
<feature type="domain" description="Nudix hydrolase" evidence="1">
    <location>
        <begin position="8"/>
        <end position="142"/>
    </location>
</feature>
<sequence>MSKLKISTPIVGVGVMVIDCENRVLLGHRIKTGETPTWCFAGGKIEAHESLAVSASRELFEETNLKIDHSQLKPFVVMLNHESPRVNITTGLFVQFTSDDIKQHLKVTEPHIFESWKWFSLDELPVNLFAETEVMLQFWKKQKINPNFSVYPITL</sequence>
<protein>
    <submittedName>
        <fullName evidence="2">NUDIX domain-containing protein</fullName>
    </submittedName>
</protein>
<dbReference type="Proteomes" id="UP000279962">
    <property type="component" value="Chromosome"/>
</dbReference>
<dbReference type="CDD" id="cd04678">
    <property type="entry name" value="NUDIX_MTH2_Nudt15"/>
    <property type="match status" value="1"/>
</dbReference>
<dbReference type="EMBL" id="CP033133">
    <property type="protein sequence ID" value="AYO54569.1"/>
    <property type="molecule type" value="Genomic_DNA"/>
</dbReference>
<evidence type="ECO:0000313" key="3">
    <source>
        <dbReference type="Proteomes" id="UP000279962"/>
    </source>
</evidence>
<reference evidence="2 3" key="1">
    <citation type="submission" date="2018-10" db="EMBL/GenBank/DDBJ databases">
        <title>The complete genome of Acinetobacter wuhouensis strain WCHAW010062.</title>
        <authorList>
            <person name="Hu Y."/>
            <person name="Long H."/>
            <person name="Feng Y."/>
            <person name="Zong Z."/>
        </authorList>
    </citation>
    <scope>NUCLEOTIDE SEQUENCE [LARGE SCALE GENOMIC DNA]</scope>
    <source>
        <strain evidence="2 3">WCHAW010062</strain>
    </source>
</reference>
<dbReference type="GO" id="GO:0035539">
    <property type="term" value="F:8-oxo-7,8-dihydrodeoxyguanosine triphosphate pyrophosphatase activity"/>
    <property type="evidence" value="ECO:0007669"/>
    <property type="project" value="TreeGrafter"/>
</dbReference>
<dbReference type="InterPro" id="IPR000086">
    <property type="entry name" value="NUDIX_hydrolase_dom"/>
</dbReference>
<evidence type="ECO:0000259" key="1">
    <source>
        <dbReference type="PROSITE" id="PS51462"/>
    </source>
</evidence>
<accession>A0A3G2T2U6</accession>
<dbReference type="PANTHER" id="PTHR16099:SF5">
    <property type="entry name" value="NUCLEOTIDE TRIPHOSPHATE DIPHOSPHATASE NUDT15"/>
    <property type="match status" value="1"/>
</dbReference>
<dbReference type="SUPFAM" id="SSF55811">
    <property type="entry name" value="Nudix"/>
    <property type="match status" value="1"/>
</dbReference>
<name>A0A3G2T2U6_9GAMM</name>
<dbReference type="Gene3D" id="3.90.79.10">
    <property type="entry name" value="Nucleoside Triphosphate Pyrophosphohydrolase"/>
    <property type="match status" value="1"/>
</dbReference>
<organism evidence="2 3">
    <name type="scientific">Acinetobacter wuhouensis</name>
    <dbReference type="NCBI Taxonomy" id="1879050"/>
    <lineage>
        <taxon>Bacteria</taxon>
        <taxon>Pseudomonadati</taxon>
        <taxon>Pseudomonadota</taxon>
        <taxon>Gammaproteobacteria</taxon>
        <taxon>Moraxellales</taxon>
        <taxon>Moraxellaceae</taxon>
        <taxon>Acinetobacter</taxon>
    </lineage>
</organism>